<dbReference type="AlphaFoldDB" id="A0A1M6HVR4"/>
<keyword evidence="2" id="KW-1185">Reference proteome</keyword>
<organism evidence="1 2">
    <name type="scientific">Tessaracoccus bendigoensis DSM 12906</name>
    <dbReference type="NCBI Taxonomy" id="1123357"/>
    <lineage>
        <taxon>Bacteria</taxon>
        <taxon>Bacillati</taxon>
        <taxon>Actinomycetota</taxon>
        <taxon>Actinomycetes</taxon>
        <taxon>Propionibacteriales</taxon>
        <taxon>Propionibacteriaceae</taxon>
        <taxon>Tessaracoccus</taxon>
    </lineage>
</organism>
<dbReference type="RefSeq" id="WP_073187924.1">
    <property type="nucleotide sequence ID" value="NZ_FQZG01000035.1"/>
</dbReference>
<sequence length="82" mass="9164">MMWGPEFERSLDMLADNVTRSLDGMSQPSKPRKMTESQRQEMAGMIEGILAALPEDQDDPLRARLLAYVAGLRGEFPELPNG</sequence>
<accession>A0A1M6HVR4</accession>
<reference evidence="1 2" key="1">
    <citation type="submission" date="2016-11" db="EMBL/GenBank/DDBJ databases">
        <authorList>
            <person name="Jaros S."/>
            <person name="Januszkiewicz K."/>
            <person name="Wedrychowicz H."/>
        </authorList>
    </citation>
    <scope>NUCLEOTIDE SEQUENCE [LARGE SCALE GENOMIC DNA]</scope>
    <source>
        <strain evidence="1 2">DSM 12906</strain>
    </source>
</reference>
<dbReference type="STRING" id="1123357.SAMN02745244_02080"/>
<dbReference type="EMBL" id="FQZG01000035">
    <property type="protein sequence ID" value="SHJ26306.1"/>
    <property type="molecule type" value="Genomic_DNA"/>
</dbReference>
<evidence type="ECO:0000313" key="2">
    <source>
        <dbReference type="Proteomes" id="UP000184512"/>
    </source>
</evidence>
<proteinExistence type="predicted"/>
<gene>
    <name evidence="1" type="ORF">SAMN02745244_02080</name>
</gene>
<dbReference type="Proteomes" id="UP000184512">
    <property type="component" value="Unassembled WGS sequence"/>
</dbReference>
<name>A0A1M6HVR4_9ACTN</name>
<evidence type="ECO:0000313" key="1">
    <source>
        <dbReference type="EMBL" id="SHJ26306.1"/>
    </source>
</evidence>
<protein>
    <submittedName>
        <fullName evidence="1">Uncharacterized protein</fullName>
    </submittedName>
</protein>